<dbReference type="GO" id="GO:0051321">
    <property type="term" value="P:meiotic cell cycle"/>
    <property type="evidence" value="ECO:0007669"/>
    <property type="project" value="UniProtKB-KW"/>
</dbReference>
<dbReference type="InterPro" id="IPR008271">
    <property type="entry name" value="Ser/Thr_kinase_AS"/>
</dbReference>
<dbReference type="GO" id="GO:0030261">
    <property type="term" value="P:chromosome condensation"/>
    <property type="evidence" value="ECO:0007669"/>
    <property type="project" value="UniProtKB-ARBA"/>
</dbReference>
<evidence type="ECO:0000256" key="2">
    <source>
        <dbReference type="ARBA" id="ARBA00022527"/>
    </source>
</evidence>
<keyword evidence="7" id="KW-0156">Chromatin regulator</keyword>
<accession>A0A3P7DXA1</accession>
<evidence type="ECO:0000256" key="8">
    <source>
        <dbReference type="ARBA" id="ARBA00023254"/>
    </source>
</evidence>
<evidence type="ECO:0000256" key="7">
    <source>
        <dbReference type="ARBA" id="ARBA00022853"/>
    </source>
</evidence>
<dbReference type="EMBL" id="UYWW01000667">
    <property type="protein sequence ID" value="VDM09047.1"/>
    <property type="molecule type" value="Genomic_DNA"/>
</dbReference>
<evidence type="ECO:0000256" key="1">
    <source>
        <dbReference type="ARBA" id="ARBA00004214"/>
    </source>
</evidence>
<dbReference type="GO" id="GO:0005524">
    <property type="term" value="F:ATP binding"/>
    <property type="evidence" value="ECO:0007669"/>
    <property type="project" value="UniProtKB-UniRule"/>
</dbReference>
<keyword evidence="8" id="KW-0469">Meiosis</keyword>
<name>A0A3P7DXA1_WUCBA</name>
<evidence type="ECO:0000313" key="19">
    <source>
        <dbReference type="Proteomes" id="UP000270924"/>
    </source>
</evidence>
<evidence type="ECO:0000256" key="16">
    <source>
        <dbReference type="RuleBase" id="RU367134"/>
    </source>
</evidence>
<dbReference type="FunFam" id="3.30.200.20:FF:000042">
    <property type="entry name" value="Aurora kinase A"/>
    <property type="match status" value="1"/>
</dbReference>
<dbReference type="InterPro" id="IPR011009">
    <property type="entry name" value="Kinase-like_dom_sf"/>
</dbReference>
<evidence type="ECO:0000259" key="17">
    <source>
        <dbReference type="PROSITE" id="PS50011"/>
    </source>
</evidence>
<dbReference type="InterPro" id="IPR017441">
    <property type="entry name" value="Protein_kinase_ATP_BS"/>
</dbReference>
<comment type="catalytic activity">
    <reaction evidence="10 16">
        <text>L-seryl-[protein] + ATP = O-phospho-L-seryl-[protein] + ADP + H(+)</text>
        <dbReference type="Rhea" id="RHEA:17989"/>
        <dbReference type="Rhea" id="RHEA-COMP:9863"/>
        <dbReference type="Rhea" id="RHEA-COMP:11604"/>
        <dbReference type="ChEBI" id="CHEBI:15378"/>
        <dbReference type="ChEBI" id="CHEBI:29999"/>
        <dbReference type="ChEBI" id="CHEBI:30616"/>
        <dbReference type="ChEBI" id="CHEBI:83421"/>
        <dbReference type="ChEBI" id="CHEBI:456216"/>
        <dbReference type="EC" id="2.7.11.1"/>
    </reaction>
</comment>
<dbReference type="CDD" id="cd14007">
    <property type="entry name" value="STKc_Aurora"/>
    <property type="match status" value="1"/>
</dbReference>
<dbReference type="GO" id="GO:0000070">
    <property type="term" value="P:mitotic sister chromatid segregation"/>
    <property type="evidence" value="ECO:0007669"/>
    <property type="project" value="UniProtKB-ARBA"/>
</dbReference>
<feature type="cross-link" description="Glycyl lysine isopeptide (Lys-Gly) (interchain with G-Cter in SUMO2)" evidence="13">
    <location>
        <position position="172"/>
    </location>
</feature>
<keyword evidence="5 16" id="KW-0418">Kinase</keyword>
<evidence type="ECO:0000256" key="13">
    <source>
        <dbReference type="PIRSR" id="PIRSR630616-3"/>
    </source>
</evidence>
<dbReference type="PROSITE" id="PS00107">
    <property type="entry name" value="PROTEIN_KINASE_ATP"/>
    <property type="match status" value="1"/>
</dbReference>
<dbReference type="GO" id="GO:0030496">
    <property type="term" value="C:midbody"/>
    <property type="evidence" value="ECO:0007669"/>
    <property type="project" value="UniProtKB-SubCell"/>
</dbReference>
<feature type="binding site" evidence="12">
    <location>
        <position position="188"/>
    </location>
    <ligand>
        <name>ATP</name>
        <dbReference type="ChEBI" id="CHEBI:30616"/>
    </ligand>
</feature>
<comment type="subcellular location">
    <subcellularLocation>
        <location evidence="1">Midbody</location>
    </subcellularLocation>
</comment>
<dbReference type="GO" id="GO:0032506">
    <property type="term" value="P:cytokinetic process"/>
    <property type="evidence" value="ECO:0007669"/>
    <property type="project" value="UniProtKB-ARBA"/>
</dbReference>
<evidence type="ECO:0000256" key="5">
    <source>
        <dbReference type="ARBA" id="ARBA00022777"/>
    </source>
</evidence>
<evidence type="ECO:0000256" key="4">
    <source>
        <dbReference type="ARBA" id="ARBA00022741"/>
    </source>
</evidence>
<feature type="binding site" evidence="12">
    <location>
        <begin position="125"/>
        <end position="127"/>
    </location>
    <ligand>
        <name>ATP</name>
        <dbReference type="ChEBI" id="CHEBI:30616"/>
    </ligand>
</feature>
<dbReference type="InterPro" id="IPR000719">
    <property type="entry name" value="Prot_kinase_dom"/>
</dbReference>
<dbReference type="GO" id="GO:0006325">
    <property type="term" value="P:chromatin organization"/>
    <property type="evidence" value="ECO:0007669"/>
    <property type="project" value="UniProtKB-KW"/>
</dbReference>
<feature type="binding site" evidence="12 14">
    <location>
        <position position="76"/>
    </location>
    <ligand>
        <name>ATP</name>
        <dbReference type="ChEBI" id="CHEBI:30616"/>
    </ligand>
</feature>
<feature type="active site" description="Proton acceptor" evidence="11">
    <location>
        <position position="170"/>
    </location>
</feature>
<evidence type="ECO:0000256" key="3">
    <source>
        <dbReference type="ARBA" id="ARBA00022679"/>
    </source>
</evidence>
<dbReference type="SUPFAM" id="SSF56112">
    <property type="entry name" value="Protein kinase-like (PK-like)"/>
    <property type="match status" value="1"/>
</dbReference>
<dbReference type="FunCoup" id="A0A3P7DXA1">
    <property type="interactions" value="697"/>
</dbReference>
<comment type="similarity">
    <text evidence="16">Belongs to the protein kinase superfamily. Ser/Thr protein kinase family. Aurora subfamily.</text>
</comment>
<sequence>MAKFSSTNILHTVLNKQGTCREVGKKESEFLAPKSPFHDREFRLSDFEIGRPLGKGKFGNVYLARVKGINFIVALKILFKSQLIKNSVEHQLRREIEIQAHLRHPHILRMYNYFYDEKRIYLILEYAAGGELYKELQKCGHFDEERTAKLMFQMADALSYCHDKKVIHRDIKPENLLLGMFGELKIADFGWSVHAPSSRRETMCGTLDYLPPEMVRGEKHDDKVNHILIVIDHLSLLLHRIIFEFRVDLWSLGVLCYELLVGRPPFESKTHDETYKLIANVKYKFPNHVSEGAKDLITKLLVKNAAARLPLKDVMEHPWIRQYICKE</sequence>
<dbReference type="FunFam" id="1.10.510.10:FF:000235">
    <property type="entry name" value="Serine/threonine-protein kinase ark1"/>
    <property type="match status" value="1"/>
</dbReference>
<organism evidence="18 19">
    <name type="scientific">Wuchereria bancrofti</name>
    <dbReference type="NCBI Taxonomy" id="6293"/>
    <lineage>
        <taxon>Eukaryota</taxon>
        <taxon>Metazoa</taxon>
        <taxon>Ecdysozoa</taxon>
        <taxon>Nematoda</taxon>
        <taxon>Chromadorea</taxon>
        <taxon>Rhabditida</taxon>
        <taxon>Spirurina</taxon>
        <taxon>Spiruromorpha</taxon>
        <taxon>Filarioidea</taxon>
        <taxon>Onchocercidae</taxon>
        <taxon>Wuchereria</taxon>
    </lineage>
</organism>
<dbReference type="PIRSF" id="PIRSF000654">
    <property type="entry name" value="Integrin-linked_kinase"/>
    <property type="match status" value="1"/>
</dbReference>
<keyword evidence="2 15" id="KW-0723">Serine/threonine-protein kinase</keyword>
<dbReference type="Pfam" id="PF00069">
    <property type="entry name" value="Pkinase"/>
    <property type="match status" value="2"/>
</dbReference>
<dbReference type="AlphaFoldDB" id="A0A3P7DXA1"/>
<keyword evidence="6 12" id="KW-0067">ATP-binding</keyword>
<evidence type="ECO:0000256" key="10">
    <source>
        <dbReference type="ARBA" id="ARBA00048679"/>
    </source>
</evidence>
<proteinExistence type="inferred from homology"/>
<dbReference type="PROSITE" id="PS50011">
    <property type="entry name" value="PROTEIN_KINASE_DOM"/>
    <property type="match status" value="1"/>
</dbReference>
<feature type="domain" description="Protein kinase" evidence="17">
    <location>
        <begin position="47"/>
        <end position="320"/>
    </location>
</feature>
<dbReference type="OMA" id="PPFEHEN"/>
<comment type="catalytic activity">
    <reaction evidence="9 16">
        <text>L-threonyl-[protein] + ATP = O-phospho-L-threonyl-[protein] + ADP + H(+)</text>
        <dbReference type="Rhea" id="RHEA:46608"/>
        <dbReference type="Rhea" id="RHEA-COMP:11060"/>
        <dbReference type="Rhea" id="RHEA-COMP:11605"/>
        <dbReference type="ChEBI" id="CHEBI:15378"/>
        <dbReference type="ChEBI" id="CHEBI:30013"/>
        <dbReference type="ChEBI" id="CHEBI:30616"/>
        <dbReference type="ChEBI" id="CHEBI:61977"/>
        <dbReference type="ChEBI" id="CHEBI:456216"/>
        <dbReference type="EC" id="2.7.11.1"/>
    </reaction>
</comment>
<keyword evidence="3 16" id="KW-0808">Transferase</keyword>
<evidence type="ECO:0000313" key="18">
    <source>
        <dbReference type="EMBL" id="VDM09047.1"/>
    </source>
</evidence>
<keyword evidence="4 12" id="KW-0547">Nucleotide-binding</keyword>
<dbReference type="InterPro" id="IPR030616">
    <property type="entry name" value="Aur-like"/>
</dbReference>
<evidence type="ECO:0000256" key="15">
    <source>
        <dbReference type="RuleBase" id="RU000304"/>
    </source>
</evidence>
<dbReference type="OrthoDB" id="377346at2759"/>
<dbReference type="Gene3D" id="3.30.200.20">
    <property type="entry name" value="Phosphorylase Kinase, domain 1"/>
    <property type="match status" value="1"/>
</dbReference>
<dbReference type="PROSITE" id="PS00108">
    <property type="entry name" value="PROTEIN_KINASE_ST"/>
    <property type="match status" value="1"/>
</dbReference>
<dbReference type="GO" id="GO:0004674">
    <property type="term" value="F:protein serine/threonine kinase activity"/>
    <property type="evidence" value="ECO:0007669"/>
    <property type="project" value="UniProtKB-KW"/>
</dbReference>
<evidence type="ECO:0000256" key="14">
    <source>
        <dbReference type="PROSITE-ProRule" id="PRU10141"/>
    </source>
</evidence>
<dbReference type="Proteomes" id="UP000270924">
    <property type="component" value="Unassembled WGS sequence"/>
</dbReference>
<feature type="binding site" evidence="12">
    <location>
        <position position="57"/>
    </location>
    <ligand>
        <name>ATP</name>
        <dbReference type="ChEBI" id="CHEBI:30616"/>
    </ligand>
</feature>
<keyword evidence="19" id="KW-1185">Reference proteome</keyword>
<evidence type="ECO:0000256" key="9">
    <source>
        <dbReference type="ARBA" id="ARBA00047899"/>
    </source>
</evidence>
<evidence type="ECO:0000256" key="12">
    <source>
        <dbReference type="PIRSR" id="PIRSR630616-2"/>
    </source>
</evidence>
<dbReference type="EC" id="2.7.11.1" evidence="16"/>
<reference evidence="18 19" key="1">
    <citation type="submission" date="2018-11" db="EMBL/GenBank/DDBJ databases">
        <authorList>
            <consortium name="Pathogen Informatics"/>
        </authorList>
    </citation>
    <scope>NUCLEOTIDE SEQUENCE [LARGE SCALE GENOMIC DNA]</scope>
</reference>
<evidence type="ECO:0000256" key="11">
    <source>
        <dbReference type="PIRSR" id="PIRSR630616-1"/>
    </source>
</evidence>
<dbReference type="Gene3D" id="1.10.510.10">
    <property type="entry name" value="Transferase(Phosphotransferase) domain 1"/>
    <property type="match status" value="1"/>
</dbReference>
<dbReference type="InParanoid" id="A0A3P7DXA1"/>
<evidence type="ECO:0000256" key="6">
    <source>
        <dbReference type="ARBA" id="ARBA00022840"/>
    </source>
</evidence>
<dbReference type="SMART" id="SM00220">
    <property type="entry name" value="S_TKc"/>
    <property type="match status" value="1"/>
</dbReference>
<gene>
    <name evidence="18" type="ORF">WBA_LOCUS2433</name>
</gene>
<protein>
    <recommendedName>
        <fullName evidence="16">Aurora kinase</fullName>
        <ecNumber evidence="16">2.7.11.1</ecNumber>
    </recommendedName>
</protein>
<dbReference type="PANTHER" id="PTHR24350">
    <property type="entry name" value="SERINE/THREONINE-PROTEIN KINASE IAL-RELATED"/>
    <property type="match status" value="1"/>
</dbReference>
<feature type="binding site" evidence="12">
    <location>
        <begin position="174"/>
        <end position="175"/>
    </location>
    <ligand>
        <name>ATP</name>
        <dbReference type="ChEBI" id="CHEBI:30616"/>
    </ligand>
</feature>